<sequence length="446" mass="49189">MSQEVSQLLSLITSSVKAIEDEFAASGVSAIPSLNSTDTHPLDLKPLKPVRDQLRILEGACAQLCATLAPPVCTVTDRVSNAIFDRTCLEVVVSCKIADLLKDKPDGMHIDQLGKAAGIEPGKSEQIMRYLATSHIFAEVKEGVFSNNRLSIQLLEETPTYAYVQFRVDQTNRAACTLLETLLDPVRGPSYEGKDAAICKAYNWPEGWFDWHAQTEEGRKEAELFGRVMTAFDYAVAVQAVVTDYPWRDLAPGSTICDIGSGHGTVAVEIAKAHPGLKLILQDMPTLLKYAEESFWPKECPCALQEQKVEFIPIDFFTEAPAAGCDIYFLKGILHDWSDELCVKILKNIRKVMRPNSKVLINEHLLLPATALPTPLSSPNSAPAPLLSNTGAGRLRLYSLDVSLLTLLNSRERFLQEFVTIAQQASLKFKSTWDAGDTYILEFVVA</sequence>
<organism evidence="1 2">
    <name type="scientific">Irpex rosettiformis</name>
    <dbReference type="NCBI Taxonomy" id="378272"/>
    <lineage>
        <taxon>Eukaryota</taxon>
        <taxon>Fungi</taxon>
        <taxon>Dikarya</taxon>
        <taxon>Basidiomycota</taxon>
        <taxon>Agaricomycotina</taxon>
        <taxon>Agaricomycetes</taxon>
        <taxon>Polyporales</taxon>
        <taxon>Irpicaceae</taxon>
        <taxon>Irpex</taxon>
    </lineage>
</organism>
<comment type="caution">
    <text evidence="1">The sequence shown here is derived from an EMBL/GenBank/DDBJ whole genome shotgun (WGS) entry which is preliminary data.</text>
</comment>
<dbReference type="EMBL" id="MU274908">
    <property type="protein sequence ID" value="KAI0090303.1"/>
    <property type="molecule type" value="Genomic_DNA"/>
</dbReference>
<dbReference type="Proteomes" id="UP001055072">
    <property type="component" value="Unassembled WGS sequence"/>
</dbReference>
<keyword evidence="2" id="KW-1185">Reference proteome</keyword>
<evidence type="ECO:0000313" key="2">
    <source>
        <dbReference type="Proteomes" id="UP001055072"/>
    </source>
</evidence>
<reference evidence="1" key="1">
    <citation type="journal article" date="2021" name="Environ. Microbiol.">
        <title>Gene family expansions and transcriptome signatures uncover fungal adaptations to wood decay.</title>
        <authorList>
            <person name="Hage H."/>
            <person name="Miyauchi S."/>
            <person name="Viragh M."/>
            <person name="Drula E."/>
            <person name="Min B."/>
            <person name="Chaduli D."/>
            <person name="Navarro D."/>
            <person name="Favel A."/>
            <person name="Norest M."/>
            <person name="Lesage-Meessen L."/>
            <person name="Balint B."/>
            <person name="Merenyi Z."/>
            <person name="de Eugenio L."/>
            <person name="Morin E."/>
            <person name="Martinez A.T."/>
            <person name="Baldrian P."/>
            <person name="Stursova M."/>
            <person name="Martinez M.J."/>
            <person name="Novotny C."/>
            <person name="Magnuson J.K."/>
            <person name="Spatafora J.W."/>
            <person name="Maurice S."/>
            <person name="Pangilinan J."/>
            <person name="Andreopoulos W."/>
            <person name="LaButti K."/>
            <person name="Hundley H."/>
            <person name="Na H."/>
            <person name="Kuo A."/>
            <person name="Barry K."/>
            <person name="Lipzen A."/>
            <person name="Henrissat B."/>
            <person name="Riley R."/>
            <person name="Ahrendt S."/>
            <person name="Nagy L.G."/>
            <person name="Grigoriev I.V."/>
            <person name="Martin F."/>
            <person name="Rosso M.N."/>
        </authorList>
    </citation>
    <scope>NUCLEOTIDE SEQUENCE</scope>
    <source>
        <strain evidence="1">CBS 384.51</strain>
    </source>
</reference>
<proteinExistence type="predicted"/>
<accession>A0ACB8U7L2</accession>
<keyword evidence="1" id="KW-0489">Methyltransferase</keyword>
<protein>
    <submittedName>
        <fullName evidence="1">S-adenosyl-L-methionine-dependent methyltransferase</fullName>
    </submittedName>
</protein>
<name>A0ACB8U7L2_9APHY</name>
<gene>
    <name evidence="1" type="ORF">BDY19DRAFT_764578</name>
</gene>
<evidence type="ECO:0000313" key="1">
    <source>
        <dbReference type="EMBL" id="KAI0090303.1"/>
    </source>
</evidence>
<keyword evidence="1" id="KW-0808">Transferase</keyword>